<gene>
    <name evidence="1" type="ORF">CN475_21830</name>
</gene>
<proteinExistence type="predicted"/>
<sequence>MPYITVDYYRNEYEGTPIADDTMLKRMIKRASDVIDQMIHYKLESVDLDTLQPFIKKQVMKATAAQTEFLALYGETASNVMIETPVMQVGKFRYGLLRGGKSEGVSTVDPSFSHGAIKFLEPTGLLYSGVGTR</sequence>
<organism evidence="1 2">
    <name type="scientific">Bacillus cereus</name>
    <dbReference type="NCBI Taxonomy" id="1396"/>
    <lineage>
        <taxon>Bacteria</taxon>
        <taxon>Bacillati</taxon>
        <taxon>Bacillota</taxon>
        <taxon>Bacilli</taxon>
        <taxon>Bacillales</taxon>
        <taxon>Bacillaceae</taxon>
        <taxon>Bacillus</taxon>
        <taxon>Bacillus cereus group</taxon>
    </lineage>
</organism>
<evidence type="ECO:0000313" key="2">
    <source>
        <dbReference type="Proteomes" id="UP000219869"/>
    </source>
</evidence>
<dbReference type="AlphaFoldDB" id="A0A9X6YQM0"/>
<evidence type="ECO:0000313" key="1">
    <source>
        <dbReference type="EMBL" id="PEQ84187.1"/>
    </source>
</evidence>
<name>A0A9X6YQM0_BACCE</name>
<dbReference type="EMBL" id="NTXW01000040">
    <property type="protein sequence ID" value="PEQ84187.1"/>
    <property type="molecule type" value="Genomic_DNA"/>
</dbReference>
<accession>A0A9X6YQM0</accession>
<reference evidence="1 2" key="1">
    <citation type="submission" date="2017-09" db="EMBL/GenBank/DDBJ databases">
        <title>Large-scale bioinformatics analysis of Bacillus genomes uncovers conserved roles of natural products in bacterial physiology.</title>
        <authorList>
            <consortium name="Agbiome Team Llc"/>
            <person name="Bleich R.M."/>
            <person name="Kirk G.J."/>
            <person name="Santa Maria K.C."/>
            <person name="Allen S.E."/>
            <person name="Farag S."/>
            <person name="Shank E.A."/>
            <person name="Bowers A."/>
        </authorList>
    </citation>
    <scope>NUCLEOTIDE SEQUENCE [LARGE SCALE GENOMIC DNA]</scope>
    <source>
        <strain evidence="1 2">AFS006334</strain>
    </source>
</reference>
<protein>
    <submittedName>
        <fullName evidence="1">Uncharacterized protein</fullName>
    </submittedName>
</protein>
<comment type="caution">
    <text evidence="1">The sequence shown here is derived from an EMBL/GenBank/DDBJ whole genome shotgun (WGS) entry which is preliminary data.</text>
</comment>
<dbReference type="RefSeq" id="WP_098255129.1">
    <property type="nucleotide sequence ID" value="NZ_JAJESD010000013.1"/>
</dbReference>
<dbReference type="Proteomes" id="UP000219869">
    <property type="component" value="Unassembled WGS sequence"/>
</dbReference>